<evidence type="ECO:0000256" key="1">
    <source>
        <dbReference type="ARBA" id="ARBA00004191"/>
    </source>
</evidence>
<accession>A0A2S3HLJ8</accession>
<keyword evidence="9" id="KW-0472">Membrane</keyword>
<dbReference type="Gramene" id="PAN25458">
    <property type="protein sequence ID" value="PAN25458"/>
    <property type="gene ID" value="PAHAL_4G249000"/>
</dbReference>
<evidence type="ECO:0000256" key="6">
    <source>
        <dbReference type="ARBA" id="ARBA00023295"/>
    </source>
</evidence>
<keyword evidence="7" id="KW-0961">Cell wall biogenesis/degradation</keyword>
<dbReference type="GO" id="GO:0005975">
    <property type="term" value="P:carbohydrate metabolic process"/>
    <property type="evidence" value="ECO:0007669"/>
    <property type="project" value="InterPro"/>
</dbReference>
<dbReference type="SMART" id="SM00710">
    <property type="entry name" value="PbH1"/>
    <property type="match status" value="5"/>
</dbReference>
<dbReference type="AlphaFoldDB" id="A0A2S3HLJ8"/>
<keyword evidence="6 8" id="KW-0326">Glycosidase</keyword>
<dbReference type="GO" id="GO:0004650">
    <property type="term" value="F:polygalacturonase activity"/>
    <property type="evidence" value="ECO:0007669"/>
    <property type="project" value="InterPro"/>
</dbReference>
<dbReference type="PANTHER" id="PTHR31375">
    <property type="match status" value="1"/>
</dbReference>
<organism evidence="10">
    <name type="scientific">Panicum hallii</name>
    <dbReference type="NCBI Taxonomy" id="206008"/>
    <lineage>
        <taxon>Eukaryota</taxon>
        <taxon>Viridiplantae</taxon>
        <taxon>Streptophyta</taxon>
        <taxon>Embryophyta</taxon>
        <taxon>Tracheophyta</taxon>
        <taxon>Spermatophyta</taxon>
        <taxon>Magnoliopsida</taxon>
        <taxon>Liliopsida</taxon>
        <taxon>Poales</taxon>
        <taxon>Poaceae</taxon>
        <taxon>PACMAD clade</taxon>
        <taxon>Panicoideae</taxon>
        <taxon>Panicodae</taxon>
        <taxon>Paniceae</taxon>
        <taxon>Panicinae</taxon>
        <taxon>Panicum</taxon>
        <taxon>Panicum sect. Panicum</taxon>
    </lineage>
</organism>
<evidence type="ECO:0008006" key="11">
    <source>
        <dbReference type="Google" id="ProtNLM"/>
    </source>
</evidence>
<dbReference type="InterPro" id="IPR011050">
    <property type="entry name" value="Pectin_lyase_fold/virulence"/>
</dbReference>
<keyword evidence="3" id="KW-0134">Cell wall</keyword>
<evidence type="ECO:0000256" key="4">
    <source>
        <dbReference type="ARBA" id="ARBA00022525"/>
    </source>
</evidence>
<evidence type="ECO:0000256" key="5">
    <source>
        <dbReference type="ARBA" id="ARBA00022801"/>
    </source>
</evidence>
<sequence length="497" mass="52115">MTRSIQRVDHQYIYTTIQMRSTTTVPCICVRGGNLSDRSAFTTQDMIKEMKRRSTTNASCANATFVHLALLLLVAASPSFLQHCLARRESHHRPPPAPVMPPPPPPSAATFSVLDYGAAGDGATDDTKAFADAWSAACAGGAPTVLVPASYVFLVGPITFTGDSCEPNMVFQVDGTILAHTGSTAWRSGVLTQWLEFKNVRGLTIQGRGTVDGQGSHWWSGGSVAGDAEMELDSDRAETSNRPTAVKVFQGASVTVAGITIRNSPRFHLTFDTCRAVEVHDVTVSSPGDSPNTDGIHLAGSVGVSIHHSTIACGDDCISIQDGCSDVFIRSVHCGPGHGISIGGLGKGGASAAVSDVTVQDVTLKQTMTGVRIKTWQGGSGSVRNVRFSGVRVSAVKTPVVIDQYYCDHTTCANQTSAVAVAGVAYQGVAGTYTERPVYLACSDAAPCSGVHLADFQLAPVEDGGGDHPHGPFCWKAYGDQVKPVEPPVDCLLAGAP</sequence>
<dbReference type="Pfam" id="PF00295">
    <property type="entry name" value="Glyco_hydro_28"/>
    <property type="match status" value="1"/>
</dbReference>
<feature type="transmembrane region" description="Helical" evidence="9">
    <location>
        <begin position="60"/>
        <end position="81"/>
    </location>
</feature>
<dbReference type="SUPFAM" id="SSF51126">
    <property type="entry name" value="Pectin lyase-like"/>
    <property type="match status" value="1"/>
</dbReference>
<evidence type="ECO:0000256" key="8">
    <source>
        <dbReference type="RuleBase" id="RU361169"/>
    </source>
</evidence>
<dbReference type="Proteomes" id="UP000243499">
    <property type="component" value="Chromosome 4"/>
</dbReference>
<comment type="similarity">
    <text evidence="2 8">Belongs to the glycosyl hydrolase 28 family.</text>
</comment>
<keyword evidence="9" id="KW-0812">Transmembrane</keyword>
<reference evidence="10" key="1">
    <citation type="submission" date="2018-04" db="EMBL/GenBank/DDBJ databases">
        <title>WGS assembly of Panicum hallii.</title>
        <authorList>
            <person name="Lovell J."/>
            <person name="Jenkins J."/>
            <person name="Lowry D."/>
            <person name="Mamidi S."/>
            <person name="Sreedasyam A."/>
            <person name="Weng X."/>
            <person name="Barry K."/>
            <person name="Bonette J."/>
            <person name="Campitelli B."/>
            <person name="Daum C."/>
            <person name="Gordon S."/>
            <person name="Gould B."/>
            <person name="Lipzen A."/>
            <person name="Macqueen A."/>
            <person name="Palacio-Mejia J."/>
            <person name="Plott C."/>
            <person name="Shakirov E."/>
            <person name="Shu S."/>
            <person name="Yoshinaga Y."/>
            <person name="Zane M."/>
            <person name="Rokhsar D."/>
            <person name="Grimwood J."/>
            <person name="Schmutz J."/>
            <person name="Juenger T."/>
        </authorList>
    </citation>
    <scope>NUCLEOTIDE SEQUENCE [LARGE SCALE GENOMIC DNA]</scope>
    <source>
        <strain evidence="10">FIL2</strain>
    </source>
</reference>
<dbReference type="EMBL" id="CM008049">
    <property type="protein sequence ID" value="PAN25458.2"/>
    <property type="molecule type" value="Genomic_DNA"/>
</dbReference>
<keyword evidence="4" id="KW-0964">Secreted</keyword>
<evidence type="ECO:0000256" key="9">
    <source>
        <dbReference type="SAM" id="Phobius"/>
    </source>
</evidence>
<keyword evidence="9" id="KW-1133">Transmembrane helix</keyword>
<gene>
    <name evidence="10" type="ORF">PAHAL_4G249000</name>
</gene>
<dbReference type="InterPro" id="IPR000743">
    <property type="entry name" value="Glyco_hydro_28"/>
</dbReference>
<evidence type="ECO:0000313" key="10">
    <source>
        <dbReference type="EMBL" id="PAN25458.2"/>
    </source>
</evidence>
<dbReference type="InterPro" id="IPR012334">
    <property type="entry name" value="Pectin_lyas_fold"/>
</dbReference>
<keyword evidence="5 8" id="KW-0378">Hydrolase</keyword>
<protein>
    <recommendedName>
        <fullName evidence="11">Pectate lyase superfamily protein domain-containing protein</fullName>
    </recommendedName>
</protein>
<dbReference type="Gene3D" id="2.160.20.10">
    <property type="entry name" value="Single-stranded right-handed beta-helix, Pectin lyase-like"/>
    <property type="match status" value="1"/>
</dbReference>
<evidence type="ECO:0000256" key="7">
    <source>
        <dbReference type="ARBA" id="ARBA00023316"/>
    </source>
</evidence>
<dbReference type="GO" id="GO:0071555">
    <property type="term" value="P:cell wall organization"/>
    <property type="evidence" value="ECO:0007669"/>
    <property type="project" value="UniProtKB-KW"/>
</dbReference>
<evidence type="ECO:0000256" key="3">
    <source>
        <dbReference type="ARBA" id="ARBA00022512"/>
    </source>
</evidence>
<dbReference type="InterPro" id="IPR006626">
    <property type="entry name" value="PbH1"/>
</dbReference>
<evidence type="ECO:0000256" key="2">
    <source>
        <dbReference type="ARBA" id="ARBA00008834"/>
    </source>
</evidence>
<name>A0A2S3HLJ8_9POAL</name>
<comment type="subcellular location">
    <subcellularLocation>
        <location evidence="1">Secreted</location>
        <location evidence="1">Cell wall</location>
    </subcellularLocation>
</comment>
<proteinExistence type="inferred from homology"/>